<keyword evidence="5 11" id="KW-0032">Aminotransferase</keyword>
<dbReference type="PANTHER" id="PTHR43643:SF6">
    <property type="entry name" value="HISTIDINOL-PHOSPHATE AMINOTRANSFERASE"/>
    <property type="match status" value="1"/>
</dbReference>
<keyword evidence="8 11" id="KW-0663">Pyridoxal phosphate</keyword>
<sequence>MSLGSIFPSTRKQVEQLEPYSPGKPIWEVQREWGLERVVKLASNENPLGPSPKAVEAIMQQLAELHRYPDSSGGELKRAIALHYQLQEQQVMIGNGADELITLLSEAYLEDGDEVLVPSPSFTEYAFGGKLMGAKIVEIPLDPRFNYNLDRMASAVTDRTKIIYLCSPHNPTGSYIPRSSLDSFIQKLPSHVILVLDGAYSHYATAGDYSNGLDWVRRNKSVVVLQTFSKIYGLAGLRIGFALSVEPIIAAMHRVKEPFNVNTLAQKAAVAALTDEEHVQRSLAVNEEGRRYLYAAFEAKGLPYTPSMSNFILVEFGEIAYRVYQHLLKQGIIVRYGGTWGLTGHLRVSVGSELENRLFVEALDKVLSQLG</sequence>
<name>A0ABW3DBN3_9BACL</name>
<dbReference type="PANTHER" id="PTHR43643">
    <property type="entry name" value="HISTIDINOL-PHOSPHATE AMINOTRANSFERASE 2"/>
    <property type="match status" value="1"/>
</dbReference>
<evidence type="ECO:0000256" key="8">
    <source>
        <dbReference type="ARBA" id="ARBA00022898"/>
    </source>
</evidence>
<dbReference type="InterPro" id="IPR004839">
    <property type="entry name" value="Aminotransferase_I/II_large"/>
</dbReference>
<dbReference type="InterPro" id="IPR050106">
    <property type="entry name" value="HistidinolP_aminotransfase"/>
</dbReference>
<comment type="caution">
    <text evidence="13">The sequence shown here is derived from an EMBL/GenBank/DDBJ whole genome shotgun (WGS) entry which is preliminary data.</text>
</comment>
<dbReference type="HAMAP" id="MF_01023">
    <property type="entry name" value="HisC_aminotrans_2"/>
    <property type="match status" value="1"/>
</dbReference>
<keyword evidence="7 11" id="KW-0808">Transferase</keyword>
<dbReference type="RefSeq" id="WP_379288139.1">
    <property type="nucleotide sequence ID" value="NZ_JBHTIU010000034.1"/>
</dbReference>
<dbReference type="CDD" id="cd00609">
    <property type="entry name" value="AAT_like"/>
    <property type="match status" value="1"/>
</dbReference>
<feature type="domain" description="Aminotransferase class I/classII large" evidence="12">
    <location>
        <begin position="37"/>
        <end position="363"/>
    </location>
</feature>
<evidence type="ECO:0000256" key="10">
    <source>
        <dbReference type="ARBA" id="ARBA00047481"/>
    </source>
</evidence>
<evidence type="ECO:0000256" key="4">
    <source>
        <dbReference type="ARBA" id="ARBA00011738"/>
    </source>
</evidence>
<evidence type="ECO:0000259" key="12">
    <source>
        <dbReference type="Pfam" id="PF00155"/>
    </source>
</evidence>
<dbReference type="EC" id="2.6.1.9" evidence="11"/>
<accession>A0ABW3DBN3</accession>
<comment type="catalytic activity">
    <reaction evidence="10 11">
        <text>L-histidinol phosphate + 2-oxoglutarate = 3-(imidazol-4-yl)-2-oxopropyl phosphate + L-glutamate</text>
        <dbReference type="Rhea" id="RHEA:23744"/>
        <dbReference type="ChEBI" id="CHEBI:16810"/>
        <dbReference type="ChEBI" id="CHEBI:29985"/>
        <dbReference type="ChEBI" id="CHEBI:57766"/>
        <dbReference type="ChEBI" id="CHEBI:57980"/>
        <dbReference type="EC" id="2.6.1.9"/>
    </reaction>
</comment>
<evidence type="ECO:0000256" key="9">
    <source>
        <dbReference type="ARBA" id="ARBA00023102"/>
    </source>
</evidence>
<evidence type="ECO:0000256" key="2">
    <source>
        <dbReference type="ARBA" id="ARBA00005011"/>
    </source>
</evidence>
<comment type="subunit">
    <text evidence="4 11">Homodimer.</text>
</comment>
<dbReference type="Gene3D" id="3.40.640.10">
    <property type="entry name" value="Type I PLP-dependent aspartate aminotransferase-like (Major domain)"/>
    <property type="match status" value="1"/>
</dbReference>
<keyword evidence="14" id="KW-1185">Reference proteome</keyword>
<evidence type="ECO:0000256" key="11">
    <source>
        <dbReference type="HAMAP-Rule" id="MF_01023"/>
    </source>
</evidence>
<dbReference type="EMBL" id="JBHTIU010000034">
    <property type="protein sequence ID" value="MFD0869688.1"/>
    <property type="molecule type" value="Genomic_DNA"/>
</dbReference>
<comment type="pathway">
    <text evidence="2 11">Amino-acid biosynthesis; L-histidine biosynthesis; L-histidine from 5-phospho-alpha-D-ribose 1-diphosphate: step 7/9.</text>
</comment>
<dbReference type="Proteomes" id="UP001597120">
    <property type="component" value="Unassembled WGS sequence"/>
</dbReference>
<evidence type="ECO:0000256" key="5">
    <source>
        <dbReference type="ARBA" id="ARBA00022576"/>
    </source>
</evidence>
<organism evidence="13 14">
    <name type="scientific">Paenibacillus residui</name>
    <dbReference type="NCBI Taxonomy" id="629724"/>
    <lineage>
        <taxon>Bacteria</taxon>
        <taxon>Bacillati</taxon>
        <taxon>Bacillota</taxon>
        <taxon>Bacilli</taxon>
        <taxon>Bacillales</taxon>
        <taxon>Paenibacillaceae</taxon>
        <taxon>Paenibacillus</taxon>
    </lineage>
</organism>
<keyword evidence="6 11" id="KW-0028">Amino-acid biosynthesis</keyword>
<dbReference type="InterPro" id="IPR005861">
    <property type="entry name" value="HisP_aminotrans"/>
</dbReference>
<evidence type="ECO:0000313" key="14">
    <source>
        <dbReference type="Proteomes" id="UP001597120"/>
    </source>
</evidence>
<dbReference type="Pfam" id="PF00155">
    <property type="entry name" value="Aminotran_1_2"/>
    <property type="match status" value="1"/>
</dbReference>
<evidence type="ECO:0000256" key="1">
    <source>
        <dbReference type="ARBA" id="ARBA00001933"/>
    </source>
</evidence>
<proteinExistence type="inferred from homology"/>
<keyword evidence="9 11" id="KW-0368">Histidine biosynthesis</keyword>
<evidence type="ECO:0000256" key="3">
    <source>
        <dbReference type="ARBA" id="ARBA00007970"/>
    </source>
</evidence>
<dbReference type="InterPro" id="IPR015424">
    <property type="entry name" value="PyrdxlP-dep_Trfase"/>
</dbReference>
<dbReference type="Gene3D" id="3.90.1150.10">
    <property type="entry name" value="Aspartate Aminotransferase, domain 1"/>
    <property type="match status" value="1"/>
</dbReference>
<protein>
    <recommendedName>
        <fullName evidence="11">Histidinol-phosphate aminotransferase</fullName>
        <ecNumber evidence="11">2.6.1.9</ecNumber>
    </recommendedName>
    <alternativeName>
        <fullName evidence="11">Imidazole acetol-phosphate transaminase</fullName>
    </alternativeName>
</protein>
<evidence type="ECO:0000256" key="6">
    <source>
        <dbReference type="ARBA" id="ARBA00022605"/>
    </source>
</evidence>
<dbReference type="InterPro" id="IPR015422">
    <property type="entry name" value="PyrdxlP-dep_Trfase_small"/>
</dbReference>
<feature type="modified residue" description="N6-(pyridoxal phosphate)lysine" evidence="11">
    <location>
        <position position="230"/>
    </location>
</feature>
<reference evidence="14" key="1">
    <citation type="journal article" date="2019" name="Int. J. Syst. Evol. Microbiol.">
        <title>The Global Catalogue of Microorganisms (GCM) 10K type strain sequencing project: providing services to taxonomists for standard genome sequencing and annotation.</title>
        <authorList>
            <consortium name="The Broad Institute Genomics Platform"/>
            <consortium name="The Broad Institute Genome Sequencing Center for Infectious Disease"/>
            <person name="Wu L."/>
            <person name="Ma J."/>
        </authorList>
    </citation>
    <scope>NUCLEOTIDE SEQUENCE [LARGE SCALE GENOMIC DNA]</scope>
    <source>
        <strain evidence="14">CCUG 57263</strain>
    </source>
</reference>
<dbReference type="NCBIfam" id="TIGR01141">
    <property type="entry name" value="hisC"/>
    <property type="match status" value="1"/>
</dbReference>
<gene>
    <name evidence="11 13" type="primary">hisC</name>
    <name evidence="13" type="ORF">ACFQ03_11045</name>
</gene>
<comment type="similarity">
    <text evidence="3 11">Belongs to the class-II pyridoxal-phosphate-dependent aminotransferase family. Histidinol-phosphate aminotransferase subfamily.</text>
</comment>
<comment type="cofactor">
    <cofactor evidence="1 11">
        <name>pyridoxal 5'-phosphate</name>
        <dbReference type="ChEBI" id="CHEBI:597326"/>
    </cofactor>
</comment>
<evidence type="ECO:0000256" key="7">
    <source>
        <dbReference type="ARBA" id="ARBA00022679"/>
    </source>
</evidence>
<dbReference type="InterPro" id="IPR015421">
    <property type="entry name" value="PyrdxlP-dep_Trfase_major"/>
</dbReference>
<dbReference type="GO" id="GO:0004400">
    <property type="term" value="F:histidinol-phosphate transaminase activity"/>
    <property type="evidence" value="ECO:0007669"/>
    <property type="project" value="UniProtKB-EC"/>
</dbReference>
<dbReference type="SUPFAM" id="SSF53383">
    <property type="entry name" value="PLP-dependent transferases"/>
    <property type="match status" value="1"/>
</dbReference>
<evidence type="ECO:0000313" key="13">
    <source>
        <dbReference type="EMBL" id="MFD0869688.1"/>
    </source>
</evidence>